<gene>
    <name evidence="1" type="ORF">MMAD_02290</name>
</gene>
<evidence type="ECO:0000313" key="1">
    <source>
        <dbReference type="EMBL" id="BBZ25934.1"/>
    </source>
</evidence>
<evidence type="ECO:0000313" key="2">
    <source>
        <dbReference type="Proteomes" id="UP000466517"/>
    </source>
</evidence>
<dbReference type="EMBL" id="AP022610">
    <property type="protein sequence ID" value="BBZ25934.1"/>
    <property type="molecule type" value="Genomic_DNA"/>
</dbReference>
<proteinExistence type="predicted"/>
<sequence length="212" mass="22051">MRGRCADYGAEMDTASLIASAGATLSAVVGGVGGLFDGEGTTHAATLTFDADATLPRRTQLLVPGRSLAAVARFSQPGPPTGFRTICLRLPDAYGPDRPQDFLLASSADGVPFHHAVLPSPGIDDRLYSSLWLYLAGWEPVVFGLRAVTVASPAAPTRGDDFHVLLSGAVGRFRRIGLLTLGDETAAETTAFDAGNTGGGLRALPPARLYRG</sequence>
<protein>
    <submittedName>
        <fullName evidence="1">Uncharacterized protein</fullName>
    </submittedName>
</protein>
<reference evidence="1 2" key="1">
    <citation type="journal article" date="2019" name="Emerg. Microbes Infect.">
        <title>Comprehensive subspecies identification of 175 nontuberculous mycobacteria species based on 7547 genomic profiles.</title>
        <authorList>
            <person name="Matsumoto Y."/>
            <person name="Kinjo T."/>
            <person name="Motooka D."/>
            <person name="Nabeya D."/>
            <person name="Jung N."/>
            <person name="Uechi K."/>
            <person name="Horii T."/>
            <person name="Iida T."/>
            <person name="Fujita J."/>
            <person name="Nakamura S."/>
        </authorList>
    </citation>
    <scope>NUCLEOTIDE SEQUENCE [LARGE SCALE GENOMIC DNA]</scope>
    <source>
        <strain evidence="1 2">JCM 13574</strain>
    </source>
</reference>
<dbReference type="KEGG" id="mmag:MMAD_02290"/>
<dbReference type="Proteomes" id="UP000466517">
    <property type="component" value="Chromosome"/>
</dbReference>
<name>A0A7I7X8Q1_9MYCO</name>
<keyword evidence="2" id="KW-1185">Reference proteome</keyword>
<organism evidence="1 2">
    <name type="scientific">Mycolicibacterium madagascariense</name>
    <dbReference type="NCBI Taxonomy" id="212765"/>
    <lineage>
        <taxon>Bacteria</taxon>
        <taxon>Bacillati</taxon>
        <taxon>Actinomycetota</taxon>
        <taxon>Actinomycetes</taxon>
        <taxon>Mycobacteriales</taxon>
        <taxon>Mycobacteriaceae</taxon>
        <taxon>Mycolicibacterium</taxon>
    </lineage>
</organism>
<dbReference type="AlphaFoldDB" id="A0A7I7X8Q1"/>
<accession>A0A7I7X8Q1</accession>